<dbReference type="InterPro" id="IPR008979">
    <property type="entry name" value="Galactose-bd-like_sf"/>
</dbReference>
<dbReference type="Proteomes" id="UP000464214">
    <property type="component" value="Chromosome"/>
</dbReference>
<proteinExistence type="predicted"/>
<dbReference type="Pfam" id="PF17389">
    <property type="entry name" value="Bac_rhamnosid6H"/>
    <property type="match status" value="1"/>
</dbReference>
<organism evidence="3 4">
    <name type="scientific">Nibribacter ruber</name>
    <dbReference type="NCBI Taxonomy" id="2698458"/>
    <lineage>
        <taxon>Bacteria</taxon>
        <taxon>Pseudomonadati</taxon>
        <taxon>Bacteroidota</taxon>
        <taxon>Cytophagia</taxon>
        <taxon>Cytophagales</taxon>
        <taxon>Hymenobacteraceae</taxon>
        <taxon>Nibribacter</taxon>
    </lineage>
</organism>
<dbReference type="PROSITE" id="PS51257">
    <property type="entry name" value="PROKAR_LIPOPROTEIN"/>
    <property type="match status" value="1"/>
</dbReference>
<dbReference type="EMBL" id="CP047897">
    <property type="protein sequence ID" value="QHL86661.1"/>
    <property type="molecule type" value="Genomic_DNA"/>
</dbReference>
<sequence length="903" mass="100781">MYKKAIPVLLLASCALFSCTRNASAPMPSTATLYTSPAFSIFSDKVIQGKNEAHALSPTHLRSTYQSPANQTFNRLIEFKFSLNGKDNELPVGVNHRLVLQPVNGKVETPVLVFGQQDATTPTAKANDFLEPNTQVTLKLDMRPVLEAFQKQGFYTAYNGDKLYAQDFKGVFVAGGSEPLSWDFENLPSRQHLQLQDPDKDGIYTVTLTFNAYNPENFTASEWQLKQDISKLPQFNSSHVLLDALYNLSLEESLLNIRTDQTFMAGAKWDGVWTRDISYSIVLALAAIHPEISKNSLLRKVKDGRIIQDTGTGGSWPISSDRMTWALAAWEVYLVTGDQNWLQQAYAIIQKSSEEDFLTVQDSKTGLMRGESSFLDWRKQTYPLWMQPVDIYESLNLGTNAVHYQMYRILEQMAQRLGQPSQQYSQRASQIKQAINDRLWSEEQKYYGQYLYGRQNLSLSPKAEGLGEALTLLYGIAEGDRRDQVLNNTPQTNFGIPSIFPYIPEIPPYHNNSMWPFVQAYWTWAAAEAGHTAKVSESMSALYRAAALFLTNKENLVATTGDYKGTETNSDRQLWSVAGNLAMVYRVFFGMKFEQDKLVFKPVVPASFAGKKNLTKFPYRKAFLNIELEGHGTQLKEIYLDGKRVNSAEIPANLTGEHSLKMVLAGDTGTTTPAKLVEHKFTPATPQLTYKNGKVSWTSVPQAASYKVVHNGKVAATMETTSFTVPTNSLEPAEYQIKAIGANGTESFLSEPLSVKGTKAERLVEMEETTASKAHNAAGFTGKGYIEIKKGQPALSFQVKVAENGLYALDFRYANGSGPINTDNKAAIRSLSVNGKRIGAMVFPQRGFDEWSNWGYSNAQNLYLPKGTHTFTLSLEASDENMNGDINEALLDLLRLTWLRAKE</sequence>
<dbReference type="KEGG" id="nib:GU926_04075"/>
<dbReference type="Gene3D" id="2.60.420.10">
    <property type="entry name" value="Maltose phosphorylase, domain 3"/>
    <property type="match status" value="1"/>
</dbReference>
<feature type="domain" description="CBM6" evidence="2">
    <location>
        <begin position="756"/>
        <end position="897"/>
    </location>
</feature>
<dbReference type="Gene3D" id="1.50.10.10">
    <property type="match status" value="1"/>
</dbReference>
<evidence type="ECO:0000256" key="1">
    <source>
        <dbReference type="SAM" id="SignalP"/>
    </source>
</evidence>
<evidence type="ECO:0000313" key="3">
    <source>
        <dbReference type="EMBL" id="QHL86661.1"/>
    </source>
</evidence>
<dbReference type="GO" id="GO:0030246">
    <property type="term" value="F:carbohydrate binding"/>
    <property type="evidence" value="ECO:0007669"/>
    <property type="project" value="InterPro"/>
</dbReference>
<feature type="chain" id="PRO_5026944822" evidence="1">
    <location>
        <begin position="24"/>
        <end position="903"/>
    </location>
</feature>
<name>A0A6P1NY59_9BACT</name>
<dbReference type="InterPro" id="IPR012341">
    <property type="entry name" value="6hp_glycosidase-like_sf"/>
</dbReference>
<reference evidence="3 4" key="1">
    <citation type="submission" date="2020-01" db="EMBL/GenBank/DDBJ databases">
        <authorList>
            <person name="Kim M."/>
        </authorList>
    </citation>
    <scope>NUCLEOTIDE SEQUENCE [LARGE SCALE GENOMIC DNA]</scope>
    <source>
        <strain evidence="3 4">BT10</strain>
    </source>
</reference>
<accession>A0A6P1NY59</accession>
<dbReference type="InterPro" id="IPR008928">
    <property type="entry name" value="6-hairpin_glycosidase_sf"/>
</dbReference>
<keyword evidence="4" id="KW-1185">Reference proteome</keyword>
<evidence type="ECO:0000313" key="4">
    <source>
        <dbReference type="Proteomes" id="UP000464214"/>
    </source>
</evidence>
<evidence type="ECO:0000259" key="2">
    <source>
        <dbReference type="PROSITE" id="PS51175"/>
    </source>
</evidence>
<dbReference type="PROSITE" id="PS51175">
    <property type="entry name" value="CBM6"/>
    <property type="match status" value="1"/>
</dbReference>
<protein>
    <submittedName>
        <fullName evidence="3">Glycogen debranching protein</fullName>
    </submittedName>
</protein>
<dbReference type="InterPro" id="IPR005084">
    <property type="entry name" value="CBM6"/>
</dbReference>
<gene>
    <name evidence="3" type="ORF">GU926_04075</name>
</gene>
<dbReference type="AlphaFoldDB" id="A0A6P1NY59"/>
<feature type="signal peptide" evidence="1">
    <location>
        <begin position="1"/>
        <end position="23"/>
    </location>
</feature>
<dbReference type="Gene3D" id="2.60.120.260">
    <property type="entry name" value="Galactose-binding domain-like"/>
    <property type="match status" value="1"/>
</dbReference>
<keyword evidence="1" id="KW-0732">Signal</keyword>
<dbReference type="SUPFAM" id="SSF48208">
    <property type="entry name" value="Six-hairpin glycosidases"/>
    <property type="match status" value="1"/>
</dbReference>
<dbReference type="SUPFAM" id="SSF49785">
    <property type="entry name" value="Galactose-binding domain-like"/>
    <property type="match status" value="1"/>
</dbReference>
<dbReference type="GO" id="GO:0005975">
    <property type="term" value="P:carbohydrate metabolic process"/>
    <property type="evidence" value="ECO:0007669"/>
    <property type="project" value="InterPro"/>
</dbReference>
<dbReference type="InterPro" id="IPR035396">
    <property type="entry name" value="Bac_rhamnosid6H"/>
</dbReference>